<dbReference type="RefSeq" id="WP_014773093.1">
    <property type="nucleotide sequence ID" value="NC_018010.1"/>
</dbReference>
<dbReference type="HOGENOM" id="CLU_000445_28_2_10"/>
<keyword evidence="2" id="KW-0175">Coiled coil</keyword>
<protein>
    <submittedName>
        <fullName evidence="6">Y_Y_Y domain-containing protein,putative transcriptional regulator</fullName>
    </submittedName>
</protein>
<reference evidence="7" key="1">
    <citation type="submission" date="2012-06" db="EMBL/GenBank/DDBJ databases">
        <title>The complete genome of Belliella baltica DSM 15883.</title>
        <authorList>
            <person name="Lucas S."/>
            <person name="Copeland A."/>
            <person name="Lapidus A."/>
            <person name="Goodwin L."/>
            <person name="Pitluck S."/>
            <person name="Peters L."/>
            <person name="Mikhailova N."/>
            <person name="Davenport K."/>
            <person name="Kyrpides N."/>
            <person name="Mavromatis K."/>
            <person name="Pagani I."/>
            <person name="Ivanova N."/>
            <person name="Ovchinnikova G."/>
            <person name="Zeytun A."/>
            <person name="Detter J.C."/>
            <person name="Han C."/>
            <person name="Land M."/>
            <person name="Hauser L."/>
            <person name="Markowitz V."/>
            <person name="Cheng J.-F."/>
            <person name="Hugenholtz P."/>
            <person name="Woyke T."/>
            <person name="Wu D."/>
            <person name="Tindall B."/>
            <person name="Pomrenke H."/>
            <person name="Brambilla E."/>
            <person name="Klenk H.-P."/>
            <person name="Eisen J.A."/>
        </authorList>
    </citation>
    <scope>NUCLEOTIDE SEQUENCE [LARGE SCALE GENOMIC DNA]</scope>
    <source>
        <strain evidence="7">DSM 15883 / CIP 108006 / LMG 21964 / BA134</strain>
    </source>
</reference>
<keyword evidence="4" id="KW-0732">Signal</keyword>
<evidence type="ECO:0000256" key="2">
    <source>
        <dbReference type="SAM" id="Coils"/>
    </source>
</evidence>
<dbReference type="Pfam" id="PF07494">
    <property type="entry name" value="Reg_prop"/>
    <property type="match status" value="3"/>
</dbReference>
<dbReference type="Gene3D" id="2.130.10.10">
    <property type="entry name" value="YVTN repeat-like/Quinoprotein amine dehydrogenase"/>
    <property type="match status" value="3"/>
</dbReference>
<keyword evidence="3" id="KW-0812">Transmembrane</keyword>
<dbReference type="SUPFAM" id="SSF63829">
    <property type="entry name" value="Calcium-dependent phosphotriesterase"/>
    <property type="match status" value="2"/>
</dbReference>
<evidence type="ECO:0000313" key="6">
    <source>
        <dbReference type="EMBL" id="AFL85140.1"/>
    </source>
</evidence>
<feature type="domain" description="Two component regulator three Y" evidence="5">
    <location>
        <begin position="686"/>
        <end position="747"/>
    </location>
</feature>
<evidence type="ECO:0000313" key="7">
    <source>
        <dbReference type="Proteomes" id="UP000006050"/>
    </source>
</evidence>
<gene>
    <name evidence="6" type="ordered locus">Belba_2593</name>
</gene>
<evidence type="ECO:0000259" key="5">
    <source>
        <dbReference type="Pfam" id="PF07495"/>
    </source>
</evidence>
<feature type="coiled-coil region" evidence="2">
    <location>
        <begin position="793"/>
        <end position="820"/>
    </location>
</feature>
<dbReference type="AlphaFoldDB" id="I3Z7C2"/>
<evidence type="ECO:0000256" key="4">
    <source>
        <dbReference type="SAM" id="SignalP"/>
    </source>
</evidence>
<accession>I3Z7C2</accession>
<dbReference type="Gene3D" id="2.60.40.10">
    <property type="entry name" value="Immunoglobulins"/>
    <property type="match status" value="1"/>
</dbReference>
<dbReference type="PANTHER" id="PTHR43547:SF2">
    <property type="entry name" value="HYBRID SIGNAL TRANSDUCTION HISTIDINE KINASE C"/>
    <property type="match status" value="1"/>
</dbReference>
<dbReference type="OrthoDB" id="9806995at2"/>
<dbReference type="GO" id="GO:0000155">
    <property type="term" value="F:phosphorelay sensor kinase activity"/>
    <property type="evidence" value="ECO:0007669"/>
    <property type="project" value="TreeGrafter"/>
</dbReference>
<organism evidence="6 7">
    <name type="scientific">Belliella baltica (strain DSM 15883 / CIP 108006 / LMG 21964 / BA134)</name>
    <dbReference type="NCBI Taxonomy" id="866536"/>
    <lineage>
        <taxon>Bacteria</taxon>
        <taxon>Pseudomonadati</taxon>
        <taxon>Bacteroidota</taxon>
        <taxon>Cytophagia</taxon>
        <taxon>Cytophagales</taxon>
        <taxon>Cyclobacteriaceae</taxon>
        <taxon>Belliella</taxon>
    </lineage>
</organism>
<keyword evidence="1" id="KW-0597">Phosphoprotein</keyword>
<dbReference type="eggNOG" id="COG3292">
    <property type="taxonomic scope" value="Bacteria"/>
</dbReference>
<dbReference type="EMBL" id="CP003281">
    <property type="protein sequence ID" value="AFL85140.1"/>
    <property type="molecule type" value="Genomic_DNA"/>
</dbReference>
<evidence type="ECO:0000256" key="3">
    <source>
        <dbReference type="SAM" id="Phobius"/>
    </source>
</evidence>
<feature type="transmembrane region" description="Helical" evidence="3">
    <location>
        <begin position="755"/>
        <end position="776"/>
    </location>
</feature>
<keyword evidence="3" id="KW-0472">Membrane</keyword>
<feature type="chain" id="PRO_5003684291" evidence="4">
    <location>
        <begin position="28"/>
        <end position="886"/>
    </location>
</feature>
<dbReference type="InterPro" id="IPR011123">
    <property type="entry name" value="Y_Y_Y"/>
</dbReference>
<keyword evidence="3" id="KW-1133">Transmembrane helix</keyword>
<dbReference type="KEGG" id="bbd:Belba_2593"/>
<dbReference type="Pfam" id="PF07495">
    <property type="entry name" value="Y_Y_Y"/>
    <property type="match status" value="1"/>
</dbReference>
<evidence type="ECO:0000256" key="1">
    <source>
        <dbReference type="ARBA" id="ARBA00022553"/>
    </source>
</evidence>
<dbReference type="InterPro" id="IPR015943">
    <property type="entry name" value="WD40/YVTN_repeat-like_dom_sf"/>
</dbReference>
<dbReference type="Proteomes" id="UP000006050">
    <property type="component" value="Chromosome"/>
</dbReference>
<feature type="signal peptide" evidence="4">
    <location>
        <begin position="1"/>
        <end position="27"/>
    </location>
</feature>
<keyword evidence="7" id="KW-1185">Reference proteome</keyword>
<proteinExistence type="predicted"/>
<dbReference type="InterPro" id="IPR011110">
    <property type="entry name" value="Reg_prop"/>
</dbReference>
<sequence length="886" mass="101327">MNRKILFKTLFLIASVISVLKNSPSLAQQIAVGANDLPYIPVFFNNDNSLPQNTVFDIEKDDFGFLWIATEEGMVRYDGSTFSQFNKDKYKEIVSNIFYDVHKVENEGVWAASDNSLVLFNKRILKVIDAREVIHDNVISSIAKDKQGRLWIGTLGDRLYYLENDEIKVFESWEIAEGRKIQVIDVVGDNLLIGTNKGLYQFNLISEKITLVNQSENLDIQTILPNENEYFIGTKNNGIHHFKNNTLAPDSFNENFDFPFVNHIALDQNKNIWAGISEEGLYFSENGEIQKLDIEGLDENLIRIIYIDQDHIWLGTTGFGMIQLKPASIQMVKTDQEKIEGSVFPIYQHTNNQVFVGTARKGFYQIINNESRLFDESDGLTNNIIASITGRDQKIFFGTHEGVNSFDLETNTISAEKSINQQLKGKIVNTLFKDSNDQVWILTSNGGVYTMDQEERLTPIKIPEKFSHTDLITILEDSKKRIWLGSFATGMLSIENYRLVKEYQLPIEIKSKIIFDIYEDPEGDLWLATESGLISFDHDDFTEVKPINGLKSQAIYAIQDDNKGHIWLSSNSGLTSIPIEDLVQFKSSSDHFLIRSKSFNRSNGMANSETNGNCYPSSQMLNNGELWFPTIKGIAKVDPGFITHQTDAPQIIIEGIYIGDSFLDTQSDIEIPAGTFKFEINFNSIDFEDPENTQYYYRFKNQSTSLISLGRRNQIILTSIDPGTYTVEIHAYKAGKWSVPQEINFKVNGFFTESIYFKFLIFTFIFLMGALTIIYFKKFKEGKELEQKVKNRTADLEKSRLALENALKDIELQNTKLKEITWLQSHVVRAPLTRVMGLAHLLKNQENYKHIHKSKSELITELEDGLLEIDDIIREIHLKSEKLENN</sequence>
<dbReference type="InterPro" id="IPR013783">
    <property type="entry name" value="Ig-like_fold"/>
</dbReference>
<name>I3Z7C2_BELBD</name>
<dbReference type="PANTHER" id="PTHR43547">
    <property type="entry name" value="TWO-COMPONENT HISTIDINE KINASE"/>
    <property type="match status" value="1"/>
</dbReference>
<dbReference type="STRING" id="866536.Belba_2593"/>